<keyword evidence="1" id="KW-0732">Signal</keyword>
<dbReference type="RefSeq" id="XP_024944273.1">
    <property type="nucleotide sequence ID" value="XM_025088505.1"/>
</dbReference>
<dbReference type="AlphaFoldDB" id="A0AAJ7RNM3"/>
<evidence type="ECO:0000313" key="2">
    <source>
        <dbReference type="Proteomes" id="UP000694920"/>
    </source>
</evidence>
<sequence>MRAEMHCTAAIVIGFFCLIMGNSLLAEEHSKPGQEFIQTLPECERPDFITFELGRGYTQSTTYSGRSYDDFEFPDALDIDNKLIQKFQSLDVPQNFTTNLYSMVQTKFSLDNEQIRTLILERSVCSNNYMCISIEDIGNLCCPF</sequence>
<feature type="signal peptide" evidence="1">
    <location>
        <begin position="1"/>
        <end position="26"/>
    </location>
</feature>
<dbReference type="KEGG" id="ccin:107271245"/>
<evidence type="ECO:0000313" key="3">
    <source>
        <dbReference type="RefSeq" id="XP_015602474.1"/>
    </source>
</evidence>
<proteinExistence type="predicted"/>
<keyword evidence="2" id="KW-1185">Reference proteome</keyword>
<dbReference type="RefSeq" id="XP_015602474.1">
    <property type="nucleotide sequence ID" value="XM_015746988.2"/>
</dbReference>
<dbReference type="Proteomes" id="UP000694920">
    <property type="component" value="Unplaced"/>
</dbReference>
<name>A0AAJ7RNM3_CEPCN</name>
<organism evidence="2 4">
    <name type="scientific">Cephus cinctus</name>
    <name type="common">Wheat stem sawfly</name>
    <dbReference type="NCBI Taxonomy" id="211228"/>
    <lineage>
        <taxon>Eukaryota</taxon>
        <taxon>Metazoa</taxon>
        <taxon>Ecdysozoa</taxon>
        <taxon>Arthropoda</taxon>
        <taxon>Hexapoda</taxon>
        <taxon>Insecta</taxon>
        <taxon>Pterygota</taxon>
        <taxon>Neoptera</taxon>
        <taxon>Endopterygota</taxon>
        <taxon>Hymenoptera</taxon>
        <taxon>Cephoidea</taxon>
        <taxon>Cephidae</taxon>
        <taxon>Cephus</taxon>
    </lineage>
</organism>
<dbReference type="GeneID" id="107271245"/>
<evidence type="ECO:0000256" key="1">
    <source>
        <dbReference type="SAM" id="SignalP"/>
    </source>
</evidence>
<protein>
    <submittedName>
        <fullName evidence="3 4">Uncharacterized protein LOC107271245</fullName>
    </submittedName>
</protein>
<accession>A0AAJ7RNM3</accession>
<evidence type="ECO:0000313" key="4">
    <source>
        <dbReference type="RefSeq" id="XP_024944273.1"/>
    </source>
</evidence>
<feature type="chain" id="PRO_5044709147" evidence="1">
    <location>
        <begin position="27"/>
        <end position="144"/>
    </location>
</feature>
<reference evidence="3 4" key="1">
    <citation type="submission" date="2025-04" db="UniProtKB">
        <authorList>
            <consortium name="RefSeq"/>
        </authorList>
    </citation>
    <scope>IDENTIFICATION</scope>
</reference>
<gene>
    <name evidence="3 4" type="primary">LOC107271245</name>
</gene>